<evidence type="ECO:0000256" key="2">
    <source>
        <dbReference type="ARBA" id="ARBA00010138"/>
    </source>
</evidence>
<keyword evidence="7 10" id="KW-0479">Metal-binding</keyword>
<evidence type="ECO:0000256" key="1">
    <source>
        <dbReference type="ARBA" id="ARBA00005209"/>
    </source>
</evidence>
<dbReference type="Gene3D" id="3.60.20.10">
    <property type="entry name" value="Glutamine Phosphoribosylpyrophosphate, subunit 1, domain 1"/>
    <property type="match status" value="1"/>
</dbReference>
<keyword evidence="7" id="KW-0004">4Fe-4S</keyword>
<comment type="cofactor">
    <cofactor evidence="7 10">
        <name>Mg(2+)</name>
        <dbReference type="ChEBI" id="CHEBI:18420"/>
    </cofactor>
    <text evidence="7 10">Binds 1 Mg(2+) ion per subunit.</text>
</comment>
<feature type="binding site" evidence="7 10">
    <location>
        <position position="334"/>
    </location>
    <ligand>
        <name>Mg(2+)</name>
        <dbReference type="ChEBI" id="CHEBI:18420"/>
    </ligand>
</feature>
<evidence type="ECO:0000313" key="13">
    <source>
        <dbReference type="EMBL" id="AEB94412.1"/>
    </source>
</evidence>
<dbReference type="HAMAP" id="MF_01931">
    <property type="entry name" value="PurF"/>
    <property type="match status" value="1"/>
</dbReference>
<dbReference type="STRING" id="1006006.Mcup_0304"/>
<dbReference type="SUPFAM" id="SSF56235">
    <property type="entry name" value="N-terminal nucleophile aminohydrolases (Ntn hydrolases)"/>
    <property type="match status" value="1"/>
</dbReference>
<dbReference type="GO" id="GO:0000287">
    <property type="term" value="F:magnesium ion binding"/>
    <property type="evidence" value="ECO:0007669"/>
    <property type="project" value="UniProtKB-UniRule"/>
</dbReference>
<dbReference type="MEROPS" id="C44.001"/>
<dbReference type="InterPro" id="IPR029055">
    <property type="entry name" value="Ntn_hydrolases_N"/>
</dbReference>
<dbReference type="InterPro" id="IPR017932">
    <property type="entry name" value="GATase_2_dom"/>
</dbReference>
<dbReference type="EC" id="2.4.2.14" evidence="7"/>
<dbReference type="HOGENOM" id="CLU_022389_3_1_2"/>
<feature type="active site" description="Nucleophile" evidence="7 9">
    <location>
        <position position="5"/>
    </location>
</feature>
<dbReference type="AlphaFoldDB" id="F4FZA3"/>
<evidence type="ECO:0000259" key="12">
    <source>
        <dbReference type="PROSITE" id="PS51278"/>
    </source>
</evidence>
<dbReference type="SUPFAM" id="SSF53271">
    <property type="entry name" value="PRTase-like"/>
    <property type="match status" value="1"/>
</dbReference>
<evidence type="ECO:0000256" key="8">
    <source>
        <dbReference type="PIRNR" id="PIRNR000485"/>
    </source>
</evidence>
<accession>F4FZA3</accession>
<organism evidence="13 14">
    <name type="scientific">Metallosphaera cuprina (strain Ar-4)</name>
    <dbReference type="NCBI Taxonomy" id="1006006"/>
    <lineage>
        <taxon>Archaea</taxon>
        <taxon>Thermoproteota</taxon>
        <taxon>Thermoprotei</taxon>
        <taxon>Sulfolobales</taxon>
        <taxon>Sulfolobaceae</taxon>
        <taxon>Metallosphaera</taxon>
    </lineage>
</organism>
<name>F4FZA3_METCR</name>
<keyword evidence="7 11" id="KW-0408">Iron</keyword>
<evidence type="ECO:0000313" key="14">
    <source>
        <dbReference type="Proteomes" id="UP000007812"/>
    </source>
</evidence>
<dbReference type="Gene3D" id="3.40.50.2020">
    <property type="match status" value="1"/>
</dbReference>
<dbReference type="UniPathway" id="UPA00074">
    <property type="reaction ID" value="UER00124"/>
</dbReference>
<dbReference type="InterPro" id="IPR005854">
    <property type="entry name" value="PurF"/>
</dbReference>
<keyword evidence="5 7" id="KW-0658">Purine biosynthesis</keyword>
<evidence type="ECO:0000256" key="3">
    <source>
        <dbReference type="ARBA" id="ARBA00022676"/>
    </source>
</evidence>
<dbReference type="OrthoDB" id="5976at2157"/>
<dbReference type="PIRSF" id="PIRSF000485">
    <property type="entry name" value="Amd_phspho_trans"/>
    <property type="match status" value="1"/>
</dbReference>
<evidence type="ECO:0000256" key="7">
    <source>
        <dbReference type="HAMAP-Rule" id="MF_01931"/>
    </source>
</evidence>
<evidence type="ECO:0000256" key="4">
    <source>
        <dbReference type="ARBA" id="ARBA00022679"/>
    </source>
</evidence>
<feature type="binding site" evidence="7 11">
    <location>
        <position position="370"/>
    </location>
    <ligand>
        <name>[4Fe-4S] cluster</name>
        <dbReference type="ChEBI" id="CHEBI:49883"/>
    </ligand>
</feature>
<dbReference type="CDD" id="cd06223">
    <property type="entry name" value="PRTases_typeI"/>
    <property type="match status" value="1"/>
</dbReference>
<protein>
    <recommendedName>
        <fullName evidence="7">Amidophosphoribosyltransferase</fullName>
        <shortName evidence="7">ATase</shortName>
        <ecNumber evidence="7">2.4.2.14</ecNumber>
    </recommendedName>
    <alternativeName>
        <fullName evidence="7">Glutamine phosphoribosylpyrophosphate amidotransferase</fullName>
        <shortName evidence="7">GPATase</shortName>
    </alternativeName>
</protein>
<dbReference type="PATRIC" id="fig|1006006.8.peg.305"/>
<dbReference type="eggNOG" id="arCOG00093">
    <property type="taxonomic scope" value="Archaea"/>
</dbReference>
<keyword evidence="14" id="KW-1185">Reference proteome</keyword>
<dbReference type="Pfam" id="PF13522">
    <property type="entry name" value="GATase_6"/>
    <property type="match status" value="1"/>
</dbReference>
<keyword evidence="3 7" id="KW-0328">Glycosyltransferase</keyword>
<feature type="binding site" evidence="7 11">
    <location>
        <position position="422"/>
    </location>
    <ligand>
        <name>[4Fe-4S] cluster</name>
        <dbReference type="ChEBI" id="CHEBI:49883"/>
    </ligand>
</feature>
<dbReference type="GO" id="GO:0004044">
    <property type="term" value="F:amidophosphoribosyltransferase activity"/>
    <property type="evidence" value="ECO:0007669"/>
    <property type="project" value="UniProtKB-UniRule"/>
</dbReference>
<reference evidence="13 14" key="1">
    <citation type="journal article" date="2011" name="J. Bacteriol.">
        <title>Complete genome sequence of Metallosphaera cuprina, a metal sulfide-oxidizing archaeon from a hot spring.</title>
        <authorList>
            <person name="Liu L.J."/>
            <person name="You X.Y."/>
            <person name="Zheng H."/>
            <person name="Wang S."/>
            <person name="Jiang C.Y."/>
            <person name="Liu S.J."/>
        </authorList>
    </citation>
    <scope>NUCLEOTIDE SEQUENCE [LARGE SCALE GENOMIC DNA]</scope>
    <source>
        <strain evidence="13 14">Ar-4</strain>
    </source>
</reference>
<feature type="domain" description="Glutamine amidotransferase type-2" evidence="12">
    <location>
        <begin position="5"/>
        <end position="209"/>
    </location>
</feature>
<dbReference type="PROSITE" id="PS51278">
    <property type="entry name" value="GATASE_TYPE_2"/>
    <property type="match status" value="1"/>
</dbReference>
<comment type="pathway">
    <text evidence="1 7 8">Purine metabolism; IMP biosynthesis via de novo pathway; N(1)-(5-phospho-D-ribosyl)glycinamide from 5-phospho-alpha-D-ribose 1-diphosphate: step 1/2.</text>
</comment>
<feature type="binding site" evidence="7 10">
    <location>
        <position position="271"/>
    </location>
    <ligand>
        <name>Mg(2+)</name>
        <dbReference type="ChEBI" id="CHEBI:18420"/>
    </ligand>
</feature>
<keyword evidence="6 7" id="KW-0315">Glutamine amidotransferase</keyword>
<sequence length="444" mass="48752">MKEHCGVFGAVGPEATRLTFEGLKLLQHRGQESAGISWRKGGFITTLKGLGLVGEALDPSKIEESNLSIGHVRYSTTGSVTLEEAQPLDNGNISVSFNGTITNHFLFGRYSTDTEFILKFLAERISSGVSLVDSVKSFIDVADGAFSLLILSSQGEIIAVRDPRGFRPLVIGEIAETKVVSSEDSAIKQLGGKVISYVRPGEIVTLRENEIIREGISNLTPTTCSFEYIYFSRSDSEIDGVSVYASRIRLGEVLAKYHPANGEIVIPVPDSSRPIALGFSRASGIPLEEALVRTISSKRSFIMPSNERRKEVLKEKFGVVEWAVKGKKVVLIDDSIVRGNTMRRLITSLRDNGVREVHVRIGSPMIKYPCYMGIDFPRRSDLIANVGDVDKIAKEIDADSLEYLTVKEMEEAIGRTTLCKACFAGSYPLKGRYVLSNLESVFAR</sequence>
<dbReference type="GO" id="GO:0006189">
    <property type="term" value="P:'de novo' IMP biosynthetic process"/>
    <property type="evidence" value="ECO:0007669"/>
    <property type="project" value="UniProtKB-UniRule"/>
</dbReference>
<evidence type="ECO:0000256" key="10">
    <source>
        <dbReference type="PIRSR" id="PIRSR000485-2"/>
    </source>
</evidence>
<dbReference type="KEGG" id="mcn:Mcup_0304"/>
<dbReference type="Proteomes" id="UP000007812">
    <property type="component" value="Chromosome"/>
</dbReference>
<dbReference type="InterPro" id="IPR029057">
    <property type="entry name" value="PRTase-like"/>
</dbReference>
<feature type="binding site" evidence="7 11">
    <location>
        <position position="419"/>
    </location>
    <ligand>
        <name>[4Fe-4S] cluster</name>
        <dbReference type="ChEBI" id="CHEBI:49883"/>
    </ligand>
</feature>
<feature type="binding site" evidence="7 10">
    <location>
        <position position="333"/>
    </location>
    <ligand>
        <name>Mg(2+)</name>
        <dbReference type="ChEBI" id="CHEBI:18420"/>
    </ligand>
</feature>
<comment type="cofactor">
    <cofactor evidence="7 11">
        <name>[4Fe-4S] cluster</name>
        <dbReference type="ChEBI" id="CHEBI:49883"/>
    </cofactor>
    <text evidence="7 11">Binds 1 [4Fe-4S] cluster per subunit.</text>
</comment>
<evidence type="ECO:0000256" key="11">
    <source>
        <dbReference type="PIRSR" id="PIRSR000485-3"/>
    </source>
</evidence>
<evidence type="ECO:0000256" key="5">
    <source>
        <dbReference type="ARBA" id="ARBA00022755"/>
    </source>
</evidence>
<dbReference type="InterPro" id="IPR000836">
    <property type="entry name" value="PRTase_dom"/>
</dbReference>
<keyword evidence="4 7" id="KW-0808">Transferase</keyword>
<evidence type="ECO:0000256" key="9">
    <source>
        <dbReference type="PIRSR" id="PIRSR000485-1"/>
    </source>
</evidence>
<comment type="similarity">
    <text evidence="2 7 8">In the C-terminal section; belongs to the purine/pyrimidine phosphoribosyltransferase family.</text>
</comment>
<keyword evidence="7 11" id="KW-0411">Iron-sulfur</keyword>
<feature type="binding site" evidence="7 11">
    <location>
        <position position="224"/>
    </location>
    <ligand>
        <name>[4Fe-4S] cluster</name>
        <dbReference type="ChEBI" id="CHEBI:49883"/>
    </ligand>
</feature>
<dbReference type="GeneID" id="10492498"/>
<gene>
    <name evidence="7" type="primary">purF</name>
    <name evidence="13" type="ordered locus">Mcup_0304</name>
</gene>
<dbReference type="GO" id="GO:0051539">
    <property type="term" value="F:4 iron, 4 sulfur cluster binding"/>
    <property type="evidence" value="ECO:0007669"/>
    <property type="project" value="UniProtKB-KW"/>
</dbReference>
<dbReference type="PANTHER" id="PTHR11907">
    <property type="entry name" value="AMIDOPHOSPHORIBOSYLTRANSFERASE"/>
    <property type="match status" value="1"/>
</dbReference>
<dbReference type="GO" id="GO:0009113">
    <property type="term" value="P:purine nucleobase biosynthetic process"/>
    <property type="evidence" value="ECO:0007669"/>
    <property type="project" value="UniProtKB-UniRule"/>
</dbReference>
<comment type="catalytic activity">
    <reaction evidence="7 8">
        <text>5-phospho-beta-D-ribosylamine + L-glutamate + diphosphate = 5-phospho-alpha-D-ribose 1-diphosphate + L-glutamine + H2O</text>
        <dbReference type="Rhea" id="RHEA:14905"/>
        <dbReference type="ChEBI" id="CHEBI:15377"/>
        <dbReference type="ChEBI" id="CHEBI:29985"/>
        <dbReference type="ChEBI" id="CHEBI:33019"/>
        <dbReference type="ChEBI" id="CHEBI:58017"/>
        <dbReference type="ChEBI" id="CHEBI:58359"/>
        <dbReference type="ChEBI" id="CHEBI:58681"/>
        <dbReference type="EC" id="2.4.2.14"/>
    </reaction>
</comment>
<proteinExistence type="inferred from homology"/>
<evidence type="ECO:0000256" key="6">
    <source>
        <dbReference type="ARBA" id="ARBA00022962"/>
    </source>
</evidence>
<dbReference type="RefSeq" id="WP_013736910.1">
    <property type="nucleotide sequence ID" value="NC_015435.1"/>
</dbReference>
<dbReference type="NCBIfam" id="TIGR01134">
    <property type="entry name" value="purF"/>
    <property type="match status" value="1"/>
</dbReference>
<dbReference type="EMBL" id="CP002656">
    <property type="protein sequence ID" value="AEB94412.1"/>
    <property type="molecule type" value="Genomic_DNA"/>
</dbReference>
<keyword evidence="7 10" id="KW-0460">Magnesium</keyword>
<comment type="function">
    <text evidence="7">Catalyzes the formation of phosphoribosylamine from phosphoribosylpyrophosphate (PRPP) and glutamine.</text>
</comment>